<dbReference type="InterPro" id="IPR013324">
    <property type="entry name" value="RNA_pol_sigma_r3/r4-like"/>
</dbReference>
<feature type="domain" description="RNA polymerase sigma-70 region 4" evidence="1">
    <location>
        <begin position="65"/>
        <end position="104"/>
    </location>
</feature>
<protein>
    <submittedName>
        <fullName evidence="2">DNA-directed RNA polymerase specialized sigma subunit</fullName>
    </submittedName>
</protein>
<reference evidence="2 3" key="1">
    <citation type="submission" date="2023-07" db="EMBL/GenBank/DDBJ databases">
        <title>Genomic Encyclopedia of Type Strains, Phase IV (KMG-IV): sequencing the most valuable type-strain genomes for metagenomic binning, comparative biology and taxonomic classification.</title>
        <authorList>
            <person name="Goeker M."/>
        </authorList>
    </citation>
    <scope>NUCLEOTIDE SEQUENCE [LARGE SCALE GENOMIC DNA]</scope>
    <source>
        <strain evidence="2 3">DSM 20694</strain>
    </source>
</reference>
<dbReference type="EMBL" id="JAUSUF010000011">
    <property type="protein sequence ID" value="MDQ0150684.1"/>
    <property type="molecule type" value="Genomic_DNA"/>
</dbReference>
<keyword evidence="2" id="KW-0804">Transcription</keyword>
<keyword evidence="3" id="KW-1185">Reference proteome</keyword>
<sequence length="130" mass="15288">MSNKEVVGKFERAITEYKGLSYKIDFINKEIDIVKNDEYSKEEELIKLNKDLNKYIRLKNILHMCLSNLNGTERKVIELRYLSKEKLTWKQIASVVGFSEDHCRKGIKIKAINKIIDDLNNCCIEVDKYI</sequence>
<dbReference type="RefSeq" id="WP_307487408.1">
    <property type="nucleotide sequence ID" value="NZ_JAUSUF010000011.1"/>
</dbReference>
<proteinExistence type="predicted"/>
<comment type="caution">
    <text evidence="2">The sequence shown here is derived from an EMBL/GenBank/DDBJ whole genome shotgun (WGS) entry which is preliminary data.</text>
</comment>
<dbReference type="SUPFAM" id="SSF88659">
    <property type="entry name" value="Sigma3 and sigma4 domains of RNA polymerase sigma factors"/>
    <property type="match status" value="1"/>
</dbReference>
<gene>
    <name evidence="2" type="ORF">J2S18_002633</name>
</gene>
<organism evidence="2 3">
    <name type="scientific">Eubacterium multiforme</name>
    <dbReference type="NCBI Taxonomy" id="83339"/>
    <lineage>
        <taxon>Bacteria</taxon>
        <taxon>Bacillati</taxon>
        <taxon>Bacillota</taxon>
        <taxon>Clostridia</taxon>
        <taxon>Eubacteriales</taxon>
        <taxon>Eubacteriaceae</taxon>
        <taxon>Eubacterium</taxon>
    </lineage>
</organism>
<dbReference type="Proteomes" id="UP001228504">
    <property type="component" value="Unassembled WGS sequence"/>
</dbReference>
<keyword evidence="2" id="KW-0240">DNA-directed RNA polymerase</keyword>
<evidence type="ECO:0000259" key="1">
    <source>
        <dbReference type="Pfam" id="PF04545"/>
    </source>
</evidence>
<evidence type="ECO:0000313" key="2">
    <source>
        <dbReference type="EMBL" id="MDQ0150684.1"/>
    </source>
</evidence>
<name>A0ABT9UWR8_9FIRM</name>
<dbReference type="Gene3D" id="1.20.140.160">
    <property type="match status" value="1"/>
</dbReference>
<evidence type="ECO:0000313" key="3">
    <source>
        <dbReference type="Proteomes" id="UP001228504"/>
    </source>
</evidence>
<dbReference type="Pfam" id="PF04545">
    <property type="entry name" value="Sigma70_r4"/>
    <property type="match status" value="1"/>
</dbReference>
<dbReference type="GO" id="GO:0000428">
    <property type="term" value="C:DNA-directed RNA polymerase complex"/>
    <property type="evidence" value="ECO:0007669"/>
    <property type="project" value="UniProtKB-KW"/>
</dbReference>
<accession>A0ABT9UWR8</accession>
<dbReference type="InterPro" id="IPR007630">
    <property type="entry name" value="RNA_pol_sigma70_r4"/>
</dbReference>